<sequence>MENGRLQVDGPLAGPFKTTEELAATGCELMTRQGGASAGPAGSEYCALNYYAPDEDAFYLSYLSDFRDRADTREAKTCSMPELLNDPERVNAIITGGDHTHPHNPRFSAADLSGNWHPTRAVSPRSGRVLQRELYVFHKRGDAPCTAYSFNYATRIVTALRNGQWVPIGQVYDDRGNIRMFEGMGWHIE</sequence>
<dbReference type="Proteomes" id="UP000320179">
    <property type="component" value="Chromosome"/>
</dbReference>
<protein>
    <submittedName>
        <fullName evidence="1">Uncharacterized protein</fullName>
    </submittedName>
</protein>
<evidence type="ECO:0000313" key="1">
    <source>
        <dbReference type="EMBL" id="QDE72242.1"/>
    </source>
</evidence>
<name>A0AAE6G786_MYXXA</name>
<proteinExistence type="predicted"/>
<reference evidence="1 2" key="1">
    <citation type="journal article" date="2019" name="Science">
        <title>Social genes are selection hotspots in kin groups of a soil microbe.</title>
        <authorList>
            <person name="Wielgoss S."/>
            <person name="Wolfensberger R."/>
            <person name="Sun L."/>
            <person name="Fiegna F."/>
            <person name="Velicer G.J."/>
        </authorList>
    </citation>
    <scope>NUCLEOTIDE SEQUENCE [LARGE SCALE GENOMIC DNA]</scope>
    <source>
        <strain evidence="1 2">MC3.5.9c15</strain>
    </source>
</reference>
<accession>A0AAE6G786</accession>
<gene>
    <name evidence="1" type="ORF">BHS09_02175</name>
</gene>
<dbReference type="EMBL" id="CP017174">
    <property type="protein sequence ID" value="QDE72242.1"/>
    <property type="molecule type" value="Genomic_DNA"/>
</dbReference>
<evidence type="ECO:0000313" key="2">
    <source>
        <dbReference type="Proteomes" id="UP000320179"/>
    </source>
</evidence>
<organism evidence="1 2">
    <name type="scientific">Myxococcus xanthus</name>
    <dbReference type="NCBI Taxonomy" id="34"/>
    <lineage>
        <taxon>Bacteria</taxon>
        <taxon>Pseudomonadati</taxon>
        <taxon>Myxococcota</taxon>
        <taxon>Myxococcia</taxon>
        <taxon>Myxococcales</taxon>
        <taxon>Cystobacterineae</taxon>
        <taxon>Myxococcaceae</taxon>
        <taxon>Myxococcus</taxon>
    </lineage>
</organism>
<dbReference type="AlphaFoldDB" id="A0AAE6G786"/>